<comment type="caution">
    <text evidence="2">The sequence shown here is derived from an EMBL/GenBank/DDBJ whole genome shotgun (WGS) entry which is preliminary data.</text>
</comment>
<dbReference type="AlphaFoldDB" id="A0A7Y7M5J3"/>
<evidence type="ECO:0000313" key="3">
    <source>
        <dbReference type="Proteomes" id="UP000534870"/>
    </source>
</evidence>
<dbReference type="Proteomes" id="UP000534870">
    <property type="component" value="Unassembled WGS sequence"/>
</dbReference>
<protein>
    <submittedName>
        <fullName evidence="2">Uncharacterized protein</fullName>
    </submittedName>
</protein>
<feature type="compositionally biased region" description="Basic and acidic residues" evidence="1">
    <location>
        <begin position="32"/>
        <end position="49"/>
    </location>
</feature>
<gene>
    <name evidence="2" type="ORF">HUK84_08060</name>
</gene>
<evidence type="ECO:0000313" key="2">
    <source>
        <dbReference type="EMBL" id="NVN11092.1"/>
    </source>
</evidence>
<sequence length="49" mass="5623">MNAGHRIRAWTASARVHYELKIFDLKFGTPAPHDEVIPPDRDLLHEVDS</sequence>
<proteinExistence type="predicted"/>
<evidence type="ECO:0000256" key="1">
    <source>
        <dbReference type="SAM" id="MobiDB-lite"/>
    </source>
</evidence>
<organism evidence="2 3">
    <name type="scientific">Nguyenibacter vanlangensis</name>
    <dbReference type="NCBI Taxonomy" id="1216886"/>
    <lineage>
        <taxon>Bacteria</taxon>
        <taxon>Pseudomonadati</taxon>
        <taxon>Pseudomonadota</taxon>
        <taxon>Alphaproteobacteria</taxon>
        <taxon>Acetobacterales</taxon>
        <taxon>Acetobacteraceae</taxon>
        <taxon>Nguyenibacter</taxon>
    </lineage>
</organism>
<accession>A0A7Y7M5J3</accession>
<name>A0A7Y7M5J3_9PROT</name>
<reference evidence="2 3" key="1">
    <citation type="submission" date="2020-06" db="EMBL/GenBank/DDBJ databases">
        <title>Description of novel acetic acid bacteria.</title>
        <authorList>
            <person name="Sombolestani A."/>
        </authorList>
    </citation>
    <scope>NUCLEOTIDE SEQUENCE [LARGE SCALE GENOMIC DNA]</scope>
    <source>
        <strain evidence="2 3">LMG 31431</strain>
    </source>
</reference>
<dbReference type="RefSeq" id="WP_176639834.1">
    <property type="nucleotide sequence ID" value="NZ_JABXXP010000115.1"/>
</dbReference>
<feature type="region of interest" description="Disordered" evidence="1">
    <location>
        <begin position="30"/>
        <end position="49"/>
    </location>
</feature>
<dbReference type="EMBL" id="JABXXP010000115">
    <property type="protein sequence ID" value="NVN11092.1"/>
    <property type="molecule type" value="Genomic_DNA"/>
</dbReference>